<name>J9GTV3_9ZZZZ</name>
<keyword evidence="1" id="KW-1133">Transmembrane helix</keyword>
<dbReference type="AlphaFoldDB" id="J9GTV3"/>
<keyword evidence="1" id="KW-0812">Transmembrane</keyword>
<evidence type="ECO:0000313" key="2">
    <source>
        <dbReference type="EMBL" id="EJX06183.1"/>
    </source>
</evidence>
<feature type="transmembrane region" description="Helical" evidence="1">
    <location>
        <begin position="67"/>
        <end position="85"/>
    </location>
</feature>
<protein>
    <submittedName>
        <fullName evidence="2">Membrane protein</fullName>
    </submittedName>
</protein>
<reference evidence="2" key="1">
    <citation type="journal article" date="2012" name="PLoS ONE">
        <title>Gene sets for utilization of primary and secondary nutrition supplies in the distal gut of endangered iberian lynx.</title>
        <authorList>
            <person name="Alcaide M."/>
            <person name="Messina E."/>
            <person name="Richter M."/>
            <person name="Bargiela R."/>
            <person name="Peplies J."/>
            <person name="Huws S.A."/>
            <person name="Newbold C.J."/>
            <person name="Golyshin P.N."/>
            <person name="Simon M.A."/>
            <person name="Lopez G."/>
            <person name="Yakimov M.M."/>
            <person name="Ferrer M."/>
        </authorList>
    </citation>
    <scope>NUCLEOTIDE SEQUENCE</scope>
</reference>
<comment type="caution">
    <text evidence="2">The sequence shown here is derived from an EMBL/GenBank/DDBJ whole genome shotgun (WGS) entry which is preliminary data.</text>
</comment>
<keyword evidence="1" id="KW-0472">Membrane</keyword>
<gene>
    <name evidence="2" type="ORF">EVA_05709</name>
</gene>
<proteinExistence type="predicted"/>
<feature type="transmembrane region" description="Helical" evidence="1">
    <location>
        <begin position="29"/>
        <end position="47"/>
    </location>
</feature>
<accession>J9GTV3</accession>
<dbReference type="EMBL" id="AMCI01001236">
    <property type="protein sequence ID" value="EJX06183.1"/>
    <property type="molecule type" value="Genomic_DNA"/>
</dbReference>
<sequence length="152" mass="16793">MNKSSRVLLFAAWGSEAMSALYDLRWMLVAVIILIVADFWFGVSDSLSKRGNEFRFSRAGRRTCGKFIDYLAYLLIGCTLGLAIFEPLGIASHTTVAAVGLGLGCLWEVDSIVGHVCALHGVENRFSVKRFIVSLLKRKYKDLGEAVEDSVK</sequence>
<organism evidence="2">
    <name type="scientific">gut metagenome</name>
    <dbReference type="NCBI Taxonomy" id="749906"/>
    <lineage>
        <taxon>unclassified sequences</taxon>
        <taxon>metagenomes</taxon>
        <taxon>organismal metagenomes</taxon>
    </lineage>
</organism>
<evidence type="ECO:0000256" key="1">
    <source>
        <dbReference type="SAM" id="Phobius"/>
    </source>
</evidence>